<sequence>MFVVTGATGNVGRPLVQALARTGEPVTAVSRKEADLPAGVRHVRADLVEPETLKPALDGARTLFLLTSPDFLAAGGDLNGVLRTAKASGVRRVVLLSSQGVATGRHAPGLEDAVVTSGLEWTLLRPGGFHSNAFGWAEMVRTRRTVEAPFGDVALPTVDPQDIAEVAAAAMREDGHAGRAYTLTGPEPVTPRQQASAIADALGEPVRFAELSRAEARTRMLQVMPEPVVESTLDILGTPTPAEQRVSEDVERVLRRPARSFAEWAGANAAVFK</sequence>
<reference evidence="2 3" key="1">
    <citation type="submission" date="2018-11" db="EMBL/GenBank/DDBJ databases">
        <title>Sequencing the genomes of 1000 actinobacteria strains.</title>
        <authorList>
            <person name="Klenk H.-P."/>
        </authorList>
    </citation>
    <scope>NUCLEOTIDE SEQUENCE [LARGE SCALE GENOMIC DNA]</scope>
    <source>
        <strain evidence="2 3">DSM 44348</strain>
    </source>
</reference>
<proteinExistence type="predicted"/>
<dbReference type="Gene3D" id="3.40.50.720">
    <property type="entry name" value="NAD(P)-binding Rossmann-like Domain"/>
    <property type="match status" value="1"/>
</dbReference>
<dbReference type="InterPro" id="IPR036291">
    <property type="entry name" value="NAD(P)-bd_dom_sf"/>
</dbReference>
<dbReference type="InterPro" id="IPR051604">
    <property type="entry name" value="Ergot_Alk_Oxidoreductase"/>
</dbReference>
<dbReference type="Pfam" id="PF13460">
    <property type="entry name" value="NAD_binding_10"/>
    <property type="match status" value="1"/>
</dbReference>
<keyword evidence="3" id="KW-1185">Reference proteome</keyword>
<dbReference type="PANTHER" id="PTHR43162:SF1">
    <property type="entry name" value="PRESTALK A DIFFERENTIATION PROTEIN A"/>
    <property type="match status" value="1"/>
</dbReference>
<evidence type="ECO:0000313" key="3">
    <source>
        <dbReference type="Proteomes" id="UP000274843"/>
    </source>
</evidence>
<evidence type="ECO:0000259" key="1">
    <source>
        <dbReference type="Pfam" id="PF13460"/>
    </source>
</evidence>
<name>A0A3N2H2Q1_9PSEU</name>
<gene>
    <name evidence="2" type="ORF">EDD35_5044</name>
</gene>
<evidence type="ECO:0000313" key="2">
    <source>
        <dbReference type="EMBL" id="ROS42650.1"/>
    </source>
</evidence>
<comment type="caution">
    <text evidence="2">The sequence shown here is derived from an EMBL/GenBank/DDBJ whole genome shotgun (WGS) entry which is preliminary data.</text>
</comment>
<dbReference type="Proteomes" id="UP000274843">
    <property type="component" value="Unassembled WGS sequence"/>
</dbReference>
<dbReference type="AlphaFoldDB" id="A0A3N2H2Q1"/>
<accession>A0A3N2H2Q1</accession>
<protein>
    <submittedName>
        <fullName evidence="2">Uncharacterized protein YbjT (DUF2867 family)</fullName>
    </submittedName>
</protein>
<dbReference type="SUPFAM" id="SSF51735">
    <property type="entry name" value="NAD(P)-binding Rossmann-fold domains"/>
    <property type="match status" value="1"/>
</dbReference>
<dbReference type="GeneID" id="301846352"/>
<dbReference type="RefSeq" id="WP_123685207.1">
    <property type="nucleotide sequence ID" value="NZ_RKHY01000001.1"/>
</dbReference>
<dbReference type="InterPro" id="IPR016040">
    <property type="entry name" value="NAD(P)-bd_dom"/>
</dbReference>
<dbReference type="PANTHER" id="PTHR43162">
    <property type="match status" value="1"/>
</dbReference>
<feature type="domain" description="NAD(P)-binding" evidence="1">
    <location>
        <begin position="6"/>
        <end position="173"/>
    </location>
</feature>
<dbReference type="EMBL" id="RKHY01000001">
    <property type="protein sequence ID" value="ROS42650.1"/>
    <property type="molecule type" value="Genomic_DNA"/>
</dbReference>
<dbReference type="Gene3D" id="3.90.25.10">
    <property type="entry name" value="UDP-galactose 4-epimerase, domain 1"/>
    <property type="match status" value="1"/>
</dbReference>
<organism evidence="2 3">
    <name type="scientific">Amycolatopsis thermoflava</name>
    <dbReference type="NCBI Taxonomy" id="84480"/>
    <lineage>
        <taxon>Bacteria</taxon>
        <taxon>Bacillati</taxon>
        <taxon>Actinomycetota</taxon>
        <taxon>Actinomycetes</taxon>
        <taxon>Pseudonocardiales</taxon>
        <taxon>Pseudonocardiaceae</taxon>
        <taxon>Amycolatopsis</taxon>
        <taxon>Amycolatopsis methanolica group</taxon>
    </lineage>
</organism>